<evidence type="ECO:0000313" key="2">
    <source>
        <dbReference type="EMBL" id="PHQ30248.1"/>
    </source>
</evidence>
<dbReference type="AlphaFoldDB" id="A0A2G1VTY6"/>
<dbReference type="InterPro" id="IPR011600">
    <property type="entry name" value="Pept_C14_caspase"/>
</dbReference>
<sequence length="728" mass="82621">MSKLSKAYALLIGVGNDLPTTVLDATAIYNILVDEQLAGYPEENIILLTEKNATREGILKGFDELIGKIDEDSSVMLFYSGHGGFYEPWNQFYLVPNDFDPDNYDTTWVKAEELREKINKINSRRLIFFLDSCHAAGMTRGEVGSGVSNTVSKLQNPEGLAQEVDDGKGMSILSSCREDQLSWILDGDHNSLFTKCLIEVLKGRHKESFDEEFVRISEVFQYIFKKVPERKPEQRPYANLQIYDDFVLSYIPQELRTKVNTEATPQKRTVDKSHKPEVVTAFRKREDARAAILFVHGFVGEGAASFGEMPQFLMQDARFEEWDLFPFGFSEYVAPHLGKSIWADADDIEKLADYLATCLKFRFRQYEKIAILAHGTGGLVVQKALIDLKENRLKDLSHVLLFGTPSAGLKSGFLDRIFNKKYRDLDASGEFITGLRADWSRRFEEYPFDFKVIAAVNDEYVTSESVFGPFREEHTLMIQGSHFSMIKPKSEDDEVMSLVHSLFSADATSEQTDAIDKNLVTGEFQAVVEKFEPKAQELDKRGLEQLVYALEELGRADDAISILSKHPLSQADSDVMGVLGGRFKRKYLKEFKTADGEAATKYYKKALELAEANQDCRQIYYHAINLAFLSLIVNDDHSKMTGYAKKALNSCDEDNFDSLWKLATLGEAHIYLGNFEESRSFYENAVVLAGPREKHSMYTNAYAAYTQLMETNNPKDPFIQFLDTNFLL</sequence>
<dbReference type="GO" id="GO:0004197">
    <property type="term" value="F:cysteine-type endopeptidase activity"/>
    <property type="evidence" value="ECO:0007669"/>
    <property type="project" value="InterPro"/>
</dbReference>
<protein>
    <recommendedName>
        <fullName evidence="1">Peptidase C14 caspase domain-containing protein</fullName>
    </recommendedName>
</protein>
<comment type="caution">
    <text evidence="2">The sequence shown here is derived from an EMBL/GenBank/DDBJ whole genome shotgun (WGS) entry which is preliminary data.</text>
</comment>
<dbReference type="Proteomes" id="UP000229433">
    <property type="component" value="Unassembled WGS sequence"/>
</dbReference>
<dbReference type="Gene3D" id="3.40.50.1820">
    <property type="entry name" value="alpha/beta hydrolase"/>
    <property type="match status" value="1"/>
</dbReference>
<dbReference type="SUPFAM" id="SSF52129">
    <property type="entry name" value="Caspase-like"/>
    <property type="match status" value="1"/>
</dbReference>
<dbReference type="RefSeq" id="WP_099645082.1">
    <property type="nucleotide sequence ID" value="NZ_KZ319288.1"/>
</dbReference>
<evidence type="ECO:0000259" key="1">
    <source>
        <dbReference type="Pfam" id="PF00656"/>
    </source>
</evidence>
<dbReference type="InterPro" id="IPR011990">
    <property type="entry name" value="TPR-like_helical_dom_sf"/>
</dbReference>
<dbReference type="Gene3D" id="1.25.40.10">
    <property type="entry name" value="Tetratricopeptide repeat domain"/>
    <property type="match status" value="1"/>
</dbReference>
<dbReference type="PANTHER" id="PTHR22576">
    <property type="entry name" value="MUCOSA ASSOCIATED LYMPHOID TISSUE LYMPHOMA TRANSLOCATION PROTEIN 1/PARACASPASE"/>
    <property type="match status" value="1"/>
</dbReference>
<dbReference type="InterPro" id="IPR046880">
    <property type="entry name" value="TPR-S"/>
</dbReference>
<keyword evidence="3" id="KW-1185">Reference proteome</keyword>
<accession>A0A2G1VTY6</accession>
<dbReference type="OrthoDB" id="596779at2"/>
<proteinExistence type="predicted"/>
<dbReference type="InterPro" id="IPR029030">
    <property type="entry name" value="Caspase-like_dom_sf"/>
</dbReference>
<reference evidence="2 3" key="1">
    <citation type="submission" date="2017-08" db="EMBL/GenBank/DDBJ databases">
        <title>The whole genome shortgun sequences of strain Leeuwenhoekiella nanhaiensis G18 from the South China Sea.</title>
        <authorList>
            <person name="Liu Q."/>
        </authorList>
    </citation>
    <scope>NUCLEOTIDE SEQUENCE [LARGE SCALE GENOMIC DNA]</scope>
    <source>
        <strain evidence="2 3">G18</strain>
    </source>
</reference>
<dbReference type="SUPFAM" id="SSF53474">
    <property type="entry name" value="alpha/beta-Hydrolases"/>
    <property type="match status" value="1"/>
</dbReference>
<dbReference type="GO" id="GO:0006508">
    <property type="term" value="P:proteolysis"/>
    <property type="evidence" value="ECO:0007669"/>
    <property type="project" value="InterPro"/>
</dbReference>
<dbReference type="InterPro" id="IPR052039">
    <property type="entry name" value="Caspase-related_regulators"/>
</dbReference>
<dbReference type="SUPFAM" id="SSF48452">
    <property type="entry name" value="TPR-like"/>
    <property type="match status" value="1"/>
</dbReference>
<dbReference type="PANTHER" id="PTHR22576:SF37">
    <property type="entry name" value="MUCOSA-ASSOCIATED LYMPHOID TISSUE LYMPHOMA TRANSLOCATION PROTEIN 1"/>
    <property type="match status" value="1"/>
</dbReference>
<feature type="domain" description="Peptidase C14 caspase" evidence="1">
    <location>
        <begin position="8"/>
        <end position="238"/>
    </location>
</feature>
<gene>
    <name evidence="2" type="ORF">CJ305_04605</name>
</gene>
<dbReference type="Pfam" id="PF00656">
    <property type="entry name" value="Peptidase_C14"/>
    <property type="match status" value="1"/>
</dbReference>
<organism evidence="2 3">
    <name type="scientific">Leeuwenhoekiella nanhaiensis</name>
    <dbReference type="NCBI Taxonomy" id="1655491"/>
    <lineage>
        <taxon>Bacteria</taxon>
        <taxon>Pseudomonadati</taxon>
        <taxon>Bacteroidota</taxon>
        <taxon>Flavobacteriia</taxon>
        <taxon>Flavobacteriales</taxon>
        <taxon>Flavobacteriaceae</taxon>
        <taxon>Leeuwenhoekiella</taxon>
    </lineage>
</organism>
<dbReference type="Gene3D" id="3.40.50.1460">
    <property type="match status" value="1"/>
</dbReference>
<dbReference type="Pfam" id="PF20308">
    <property type="entry name" value="TPR-S"/>
    <property type="match status" value="1"/>
</dbReference>
<dbReference type="EMBL" id="NQXA01000002">
    <property type="protein sequence ID" value="PHQ30248.1"/>
    <property type="molecule type" value="Genomic_DNA"/>
</dbReference>
<evidence type="ECO:0000313" key="3">
    <source>
        <dbReference type="Proteomes" id="UP000229433"/>
    </source>
</evidence>
<dbReference type="InterPro" id="IPR029058">
    <property type="entry name" value="AB_hydrolase_fold"/>
</dbReference>
<name>A0A2G1VTY6_9FLAO</name>